<dbReference type="InterPro" id="IPR050445">
    <property type="entry name" value="Bact_polysacc_biosynth/exp"/>
</dbReference>
<keyword evidence="12" id="KW-0808">Transferase</keyword>
<dbReference type="NCBIfam" id="TIGR01007">
    <property type="entry name" value="eps_fam"/>
    <property type="match status" value="1"/>
</dbReference>
<dbReference type="EMBL" id="JAZHBO010000001">
    <property type="protein sequence ID" value="MEF2154753.1"/>
    <property type="molecule type" value="Genomic_DNA"/>
</dbReference>
<evidence type="ECO:0000256" key="1">
    <source>
        <dbReference type="ARBA" id="ARBA00004651"/>
    </source>
</evidence>
<dbReference type="RefSeq" id="WP_331702912.1">
    <property type="nucleotide sequence ID" value="NZ_JAZHBO010000001.1"/>
</dbReference>
<comment type="caution">
    <text evidence="12">The sequence shown here is derived from an EMBL/GenBank/DDBJ whole genome shotgun (WGS) entry which is preliminary data.</text>
</comment>
<comment type="subcellular location">
    <subcellularLocation>
        <location evidence="1">Cell membrane</location>
        <topology evidence="1">Multi-pass membrane protein</topology>
    </subcellularLocation>
</comment>
<dbReference type="Proteomes" id="UP001356170">
    <property type="component" value="Unassembled WGS sequence"/>
</dbReference>
<keyword evidence="8" id="KW-0175">Coiled coil</keyword>
<dbReference type="Pfam" id="PF02706">
    <property type="entry name" value="Wzz"/>
    <property type="match status" value="1"/>
</dbReference>
<evidence type="ECO:0000313" key="13">
    <source>
        <dbReference type="Proteomes" id="UP001356170"/>
    </source>
</evidence>
<evidence type="ECO:0000256" key="8">
    <source>
        <dbReference type="SAM" id="Coils"/>
    </source>
</evidence>
<dbReference type="EC" id="2.7.10.2" evidence="12"/>
<keyword evidence="4" id="KW-0547">Nucleotide-binding</keyword>
<dbReference type="CDD" id="cd05387">
    <property type="entry name" value="BY-kinase"/>
    <property type="match status" value="1"/>
</dbReference>
<name>A0ABU7UX03_9GAMM</name>
<dbReference type="Pfam" id="PF13807">
    <property type="entry name" value="GNVR"/>
    <property type="match status" value="1"/>
</dbReference>
<dbReference type="PANTHER" id="PTHR32309">
    <property type="entry name" value="TYROSINE-PROTEIN KINASE"/>
    <property type="match status" value="1"/>
</dbReference>
<keyword evidence="6 9" id="KW-1133">Transmembrane helix</keyword>
<organism evidence="12 13">
    <name type="scientific">Aquilutibacter rugosus</name>
    <dbReference type="NCBI Taxonomy" id="3115820"/>
    <lineage>
        <taxon>Bacteria</taxon>
        <taxon>Pseudomonadati</taxon>
        <taxon>Pseudomonadota</taxon>
        <taxon>Gammaproteobacteria</taxon>
        <taxon>Lysobacterales</taxon>
        <taxon>Lysobacteraceae</taxon>
        <taxon>Aquilutibacter</taxon>
    </lineage>
</organism>
<feature type="coiled-coil region" evidence="8">
    <location>
        <begin position="207"/>
        <end position="272"/>
    </location>
</feature>
<keyword evidence="13" id="KW-1185">Reference proteome</keyword>
<accession>A0ABU7UX03</accession>
<keyword evidence="5" id="KW-0067">ATP-binding</keyword>
<keyword evidence="3 9" id="KW-0812">Transmembrane</keyword>
<evidence type="ECO:0000256" key="5">
    <source>
        <dbReference type="ARBA" id="ARBA00022840"/>
    </source>
</evidence>
<feature type="domain" description="Tyrosine-protein kinase G-rich" evidence="11">
    <location>
        <begin position="384"/>
        <end position="456"/>
    </location>
</feature>
<keyword evidence="7 9" id="KW-0472">Membrane</keyword>
<dbReference type="InterPro" id="IPR032807">
    <property type="entry name" value="GNVR"/>
</dbReference>
<feature type="domain" description="Polysaccharide chain length determinant N-terminal" evidence="10">
    <location>
        <begin position="22"/>
        <end position="117"/>
    </location>
</feature>
<keyword evidence="2" id="KW-1003">Cell membrane</keyword>
<evidence type="ECO:0000313" key="12">
    <source>
        <dbReference type="EMBL" id="MEF2154753.1"/>
    </source>
</evidence>
<dbReference type="InterPro" id="IPR027417">
    <property type="entry name" value="P-loop_NTPase"/>
</dbReference>
<proteinExistence type="predicted"/>
<protein>
    <submittedName>
        <fullName evidence="12">Polysaccharide biosynthesis tyrosine autokinase</fullName>
        <ecNumber evidence="12">2.7.10.2</ecNumber>
    </submittedName>
</protein>
<dbReference type="Gene3D" id="3.40.50.300">
    <property type="entry name" value="P-loop containing nucleotide triphosphate hydrolases"/>
    <property type="match status" value="1"/>
</dbReference>
<dbReference type="InterPro" id="IPR003856">
    <property type="entry name" value="LPS_length_determ_N"/>
</dbReference>
<dbReference type="InterPro" id="IPR005702">
    <property type="entry name" value="Wzc-like_C"/>
</dbReference>
<gene>
    <name evidence="12" type="ORF">V3390_00645</name>
</gene>
<feature type="transmembrane region" description="Helical" evidence="9">
    <location>
        <begin position="38"/>
        <end position="62"/>
    </location>
</feature>
<evidence type="ECO:0000259" key="11">
    <source>
        <dbReference type="Pfam" id="PF13807"/>
    </source>
</evidence>
<evidence type="ECO:0000259" key="10">
    <source>
        <dbReference type="Pfam" id="PF02706"/>
    </source>
</evidence>
<dbReference type="SUPFAM" id="SSF52540">
    <property type="entry name" value="P-loop containing nucleoside triphosphate hydrolases"/>
    <property type="match status" value="1"/>
</dbReference>
<reference evidence="12 13" key="1">
    <citation type="submission" date="2024-01" db="EMBL/GenBank/DDBJ databases">
        <title>Novel species of the genus Luteimonas isolated from rivers.</title>
        <authorList>
            <person name="Lu H."/>
        </authorList>
    </citation>
    <scope>NUCLEOTIDE SEQUENCE [LARGE SCALE GENOMIC DNA]</scope>
    <source>
        <strain evidence="12 13">FXH3W</strain>
    </source>
</reference>
<dbReference type="GO" id="GO:0004715">
    <property type="term" value="F:non-membrane spanning protein tyrosine kinase activity"/>
    <property type="evidence" value="ECO:0007669"/>
    <property type="project" value="UniProtKB-EC"/>
</dbReference>
<sequence>MSNEPAMAAPVAGPAAPDRDDDEIDLLQYWNIVRRNRFLIAAIAGICLALALVLTLLATPIFRAASMLQIEREAMQVLNVEGLVPTEAGGAIANEFYQTQYTLLASQSQAQRVAQDLNLIADPHFKEAVDAVDDKLPAVERAVAQRREVADALLKMVTVEPVRNSRLVKVNVDSPDAGFAARIANAWGDAFIAANLERRFDASSYARKYLEERLAQLKARLADSEAELVNFASQQQIISVGEDKPSLAAQNLGDLNGALATAQQERIKAQAEWNQAASGNGLGLQQTLDNPVIQNLRTERAKISGEYQEQLRTYKPGYPDMQRLAGQIAELDRQIAAEIGNVRASVKAKYDAAQQQENLLKSRITGLKGDVLDLQNRSIQYNILKREAETNRQLYDGLLQRYKEIGVAGGIGANNIFVVDRAEVPENPYKPRLPLNLAIGLLLGLMLGVLAAFARHFMDRTVHSGPQLEQLTGRPVLGVIPRLDDGVTPAEAALDLRSPFSESYRSVRTALQFATTHGLPASLLITSPNASEGKSTTAMELAHNIAQLQKRVVLIDADLRNPSVHKLMSLPNGVGLSSVLSGAADIAAAMQRTAGGLPVITSGPIPPNPPELLAGEGLTDLLSALSSQFDVIVLDGPPVLGLADAPLLGNKAEATILVASADSTRNEAVTGALARLTAARANVLGSILLGYDLKKGDSYGYGGYTYYNYGNNK</sequence>
<evidence type="ECO:0000256" key="9">
    <source>
        <dbReference type="SAM" id="Phobius"/>
    </source>
</evidence>
<evidence type="ECO:0000256" key="2">
    <source>
        <dbReference type="ARBA" id="ARBA00022475"/>
    </source>
</evidence>
<evidence type="ECO:0000256" key="6">
    <source>
        <dbReference type="ARBA" id="ARBA00022989"/>
    </source>
</evidence>
<evidence type="ECO:0000256" key="4">
    <source>
        <dbReference type="ARBA" id="ARBA00022741"/>
    </source>
</evidence>
<evidence type="ECO:0000256" key="3">
    <source>
        <dbReference type="ARBA" id="ARBA00022692"/>
    </source>
</evidence>
<dbReference type="PANTHER" id="PTHR32309:SF13">
    <property type="entry name" value="FERRIC ENTEROBACTIN TRANSPORT PROTEIN FEPE"/>
    <property type="match status" value="1"/>
</dbReference>
<evidence type="ECO:0000256" key="7">
    <source>
        <dbReference type="ARBA" id="ARBA00023136"/>
    </source>
</evidence>